<accession>A0A117DN54</accession>
<dbReference type="Gene3D" id="3.40.50.150">
    <property type="entry name" value="Vaccinia Virus protein VP39"/>
    <property type="match status" value="1"/>
</dbReference>
<keyword evidence="2 9" id="KW-0489">Methyltransferase</keyword>
<dbReference type="PRINTS" id="PR00507">
    <property type="entry name" value="N12N6MTFRASE"/>
</dbReference>
<dbReference type="GO" id="GO:0009307">
    <property type="term" value="P:DNA restriction-modification system"/>
    <property type="evidence" value="ECO:0007669"/>
    <property type="project" value="UniProtKB-KW"/>
</dbReference>
<evidence type="ECO:0000256" key="3">
    <source>
        <dbReference type="ARBA" id="ARBA00022679"/>
    </source>
</evidence>
<feature type="domain" description="DNA methylase adenine-specific" evidence="7">
    <location>
        <begin position="327"/>
        <end position="407"/>
    </location>
</feature>
<dbReference type="RefSeq" id="WP_058975930.1">
    <property type="nucleotide sequence ID" value="NZ_BCMS01000001.1"/>
</dbReference>
<evidence type="ECO:0000313" key="9">
    <source>
        <dbReference type="EMBL" id="GAQ21072.1"/>
    </source>
</evidence>
<dbReference type="InterPro" id="IPR050953">
    <property type="entry name" value="N4_N6_ade-DNA_methylase"/>
</dbReference>
<dbReference type="Proteomes" id="UP000056209">
    <property type="component" value="Unassembled WGS sequence"/>
</dbReference>
<dbReference type="EC" id="2.1.1.72" evidence="1"/>
<dbReference type="InterPro" id="IPR041635">
    <property type="entry name" value="Type_ISP_LLaBIII_C"/>
</dbReference>
<proteinExistence type="predicted"/>
<comment type="catalytic activity">
    <reaction evidence="5">
        <text>a 2'-deoxyadenosine in DNA + S-adenosyl-L-methionine = an N(6)-methyl-2'-deoxyadenosine in DNA + S-adenosyl-L-homocysteine + H(+)</text>
        <dbReference type="Rhea" id="RHEA:15197"/>
        <dbReference type="Rhea" id="RHEA-COMP:12418"/>
        <dbReference type="Rhea" id="RHEA-COMP:12419"/>
        <dbReference type="ChEBI" id="CHEBI:15378"/>
        <dbReference type="ChEBI" id="CHEBI:57856"/>
        <dbReference type="ChEBI" id="CHEBI:59789"/>
        <dbReference type="ChEBI" id="CHEBI:90615"/>
        <dbReference type="ChEBI" id="CHEBI:90616"/>
        <dbReference type="EC" id="2.1.1.72"/>
    </reaction>
</comment>
<evidence type="ECO:0000256" key="1">
    <source>
        <dbReference type="ARBA" id="ARBA00011900"/>
    </source>
</evidence>
<keyword evidence="4" id="KW-0680">Restriction system</keyword>
<keyword evidence="3 9" id="KW-0808">Transferase</keyword>
<dbReference type="OrthoDB" id="9776021at2"/>
<dbReference type="EMBL" id="BCMS01000001">
    <property type="protein sequence ID" value="GAQ21072.1"/>
    <property type="molecule type" value="Genomic_DNA"/>
</dbReference>
<evidence type="ECO:0000256" key="5">
    <source>
        <dbReference type="ARBA" id="ARBA00047942"/>
    </source>
</evidence>
<evidence type="ECO:0000256" key="4">
    <source>
        <dbReference type="ARBA" id="ARBA00022747"/>
    </source>
</evidence>
<evidence type="ECO:0000259" key="7">
    <source>
        <dbReference type="Pfam" id="PF02384"/>
    </source>
</evidence>
<dbReference type="PANTHER" id="PTHR33841">
    <property type="entry name" value="DNA METHYLTRANSFERASE YEEA-RELATED"/>
    <property type="match status" value="1"/>
</dbReference>
<dbReference type="GO" id="GO:0032259">
    <property type="term" value="P:methylation"/>
    <property type="evidence" value="ECO:0007669"/>
    <property type="project" value="UniProtKB-KW"/>
</dbReference>
<dbReference type="Pfam" id="PF02384">
    <property type="entry name" value="N6_Mtase"/>
    <property type="match status" value="1"/>
</dbReference>
<organism evidence="9 10">
    <name type="scientific">Deinococcus grandis</name>
    <dbReference type="NCBI Taxonomy" id="57498"/>
    <lineage>
        <taxon>Bacteria</taxon>
        <taxon>Thermotogati</taxon>
        <taxon>Deinococcota</taxon>
        <taxon>Deinococci</taxon>
        <taxon>Deinococcales</taxon>
        <taxon>Deinococcaceae</taxon>
        <taxon>Deinococcus</taxon>
    </lineage>
</organism>
<dbReference type="InterPro" id="IPR029063">
    <property type="entry name" value="SAM-dependent_MTases_sf"/>
</dbReference>
<name>A0A117DN54_9DEIO</name>
<reference evidence="10" key="1">
    <citation type="submission" date="2015-11" db="EMBL/GenBank/DDBJ databases">
        <title>Draft Genome Sequence of the Radioresistant Bacterium Deinococcus grandis, Isolated from Freshwater Fish in Japan.</title>
        <authorList>
            <person name="Satoh K."/>
            <person name="Onodera T."/>
            <person name="Omoso K."/>
            <person name="Takeda-Yano K."/>
            <person name="Katayama T."/>
            <person name="Oono Y."/>
            <person name="Narumi I."/>
        </authorList>
    </citation>
    <scope>NUCLEOTIDE SEQUENCE [LARGE SCALE GENOMIC DNA]</scope>
    <source>
        <strain evidence="10">ATCC 43672</strain>
    </source>
</reference>
<gene>
    <name evidence="9" type="ORF">DEIGR_101099</name>
</gene>
<dbReference type="SUPFAM" id="SSF53335">
    <property type="entry name" value="S-adenosyl-L-methionine-dependent methyltransferases"/>
    <property type="match status" value="1"/>
</dbReference>
<evidence type="ECO:0000256" key="6">
    <source>
        <dbReference type="SAM" id="MobiDB-lite"/>
    </source>
</evidence>
<dbReference type="PROSITE" id="PS00092">
    <property type="entry name" value="N6_MTASE"/>
    <property type="match status" value="1"/>
</dbReference>
<comment type="caution">
    <text evidence="9">The sequence shown here is derived from an EMBL/GenBank/DDBJ whole genome shotgun (WGS) entry which is preliminary data.</text>
</comment>
<keyword evidence="10" id="KW-1185">Reference proteome</keyword>
<dbReference type="InterPro" id="IPR003356">
    <property type="entry name" value="DNA_methylase_A-5"/>
</dbReference>
<evidence type="ECO:0000259" key="8">
    <source>
        <dbReference type="Pfam" id="PF18135"/>
    </source>
</evidence>
<dbReference type="PANTHER" id="PTHR33841:SF1">
    <property type="entry name" value="DNA METHYLTRANSFERASE A"/>
    <property type="match status" value="1"/>
</dbReference>
<sequence length="1126" mass="122945">MPASTPSAETAVQTYFAEVRAVHATGAGVAETSYYPALFGLLGGIGATLKPRVHAVNHLSNLGAGIPDGGFFDAGQLQRGQEQDVLRGQLPSRGALEVKSPAEQVADIATGTQVARYLDLYGLVLVTNLRAFALYTRENGQPKLLEHLELAPNAATFWTLLRDQGAQAQHAAPLAEFLTRALQTGASLRTPESVAWFLASYAREAKHRLSHTPLEALAPLKRALSEALDLQFRDEQGERFFRSTLIQTLWYGLFSAWVLHTAQQPGVPFNWRAAAWELHLPVMQRLFGELASPSAQHSLNLTDLLDRTAATLARVDVDSFTQKFQGDAVQYFYEPFLAAYDPELRKQFGVWYTPTEVVQYMVERVDTALREELNLPLGLADPSVYVLDPATGTGSYLTATLDRIWRTLKAQPDFDDATLDDLRAAVRERLIGFEIMPAPYVIAHLRLSQQLAQYGVTLRPTDPNHPTRPERAAVYLTNALTNWHTIPEPLSMPELQAEQDAAQHVKKSAPILVILGNPPYSAFNGTSQTEEGDLIADYKHGLVTEWGIRKFNLDDLYVRFYRIAERKVAQGGRGIVSFISPSSYLNDPSFVVMRRKLLTEFDHLTFDNLNGDSRETGKRTPDGQPDPSIFSTPSNRAGIRSGTAVSLLVKTGQGGHPTVQYREFWGAGKGTQLLHALHGGGPAYQPAAPTPANRHTFRPETSSADYQSWPKVTELAEVAPFNGPIERRGLALISIDQSDNFDRVKAYLDPSITDDEIAEIEPRFMQSAGEFKAQKARNTILKERKQKPKFDASHIVIYPFKPFDIRKAYLSADIAPLFSRPAPELLQQVENGNSFFITRDSAANADEGRPFYFSTVAVDYDALGGHARHFPVMLVSAAPASDGLFASTEPSLRANLSAGARAYLAAVGAPDPDASPAGAALLWHHALAVGFSGAYLSEHAGGIAGDWPRIPLPGSLAALTASAALGARVAALLDDPQVPTRAELGAVGRLKRVGGDDPGFEVRAGWGAVQRGNVVMPGRGRTTERAAEGLPAGLGDRVLDVALNDAWVWENVPLGVWAYTIGGYQVMKKWLSYREFGVLGRALTLDEAREVSRMARRLAELVLLGPDLDASYARVQGDVWAWGAGG</sequence>
<dbReference type="GO" id="GO:0003677">
    <property type="term" value="F:DNA binding"/>
    <property type="evidence" value="ECO:0007669"/>
    <property type="project" value="InterPro"/>
</dbReference>
<feature type="region of interest" description="Disordered" evidence="6">
    <location>
        <begin position="609"/>
        <end position="638"/>
    </location>
</feature>
<dbReference type="Pfam" id="PF18135">
    <property type="entry name" value="Type_ISP_C"/>
    <property type="match status" value="1"/>
</dbReference>
<dbReference type="GO" id="GO:0009007">
    <property type="term" value="F:site-specific DNA-methyltransferase (adenine-specific) activity"/>
    <property type="evidence" value="ECO:0007669"/>
    <property type="project" value="UniProtKB-EC"/>
</dbReference>
<feature type="domain" description="Type ISP restriction-modification enzyme LLaBIII C-terminal specificity" evidence="8">
    <location>
        <begin position="771"/>
        <end position="1092"/>
    </location>
</feature>
<dbReference type="GO" id="GO:0008170">
    <property type="term" value="F:N-methyltransferase activity"/>
    <property type="evidence" value="ECO:0007669"/>
    <property type="project" value="InterPro"/>
</dbReference>
<evidence type="ECO:0000313" key="10">
    <source>
        <dbReference type="Proteomes" id="UP000056209"/>
    </source>
</evidence>
<dbReference type="AlphaFoldDB" id="A0A117DN54"/>
<evidence type="ECO:0000256" key="2">
    <source>
        <dbReference type="ARBA" id="ARBA00022603"/>
    </source>
</evidence>
<dbReference type="InterPro" id="IPR002052">
    <property type="entry name" value="DNA_methylase_N6_adenine_CS"/>
</dbReference>
<dbReference type="REBASE" id="141063">
    <property type="entry name" value="Dgr43672ORF101099P"/>
</dbReference>
<feature type="compositionally biased region" description="Basic and acidic residues" evidence="6">
    <location>
        <begin position="612"/>
        <end position="621"/>
    </location>
</feature>
<protein>
    <recommendedName>
        <fullName evidence="1">site-specific DNA-methyltransferase (adenine-specific)</fullName>
        <ecNumber evidence="1">2.1.1.72</ecNumber>
    </recommendedName>
</protein>